<sequence length="104" mass="12641">MLRVSCFGGFFWLLWCSLVLVCTFNWALAHSFFMQWNDSIDNSPQERLPRRKKRKWTSLEEETLRAGVKMFGEGNWRTIRDFYSNIFEYRSGVDLKDKWRNMTR</sequence>
<evidence type="ECO:0000259" key="4">
    <source>
        <dbReference type="PROSITE" id="PS50090"/>
    </source>
</evidence>
<dbReference type="SUPFAM" id="SSF46689">
    <property type="entry name" value="Homeodomain-like"/>
    <property type="match status" value="1"/>
</dbReference>
<name>A0A9D4WSM5_PEA</name>
<dbReference type="Gramene" id="Psat05G0425600-T4">
    <property type="protein sequence ID" value="KAI5408359.1"/>
    <property type="gene ID" value="KIW84_054256"/>
</dbReference>
<reference evidence="6 7" key="1">
    <citation type="journal article" date="2022" name="Nat. Genet.">
        <title>Improved pea reference genome and pan-genome highlight genomic features and evolutionary characteristics.</title>
        <authorList>
            <person name="Yang T."/>
            <person name="Liu R."/>
            <person name="Luo Y."/>
            <person name="Hu S."/>
            <person name="Wang D."/>
            <person name="Wang C."/>
            <person name="Pandey M.K."/>
            <person name="Ge S."/>
            <person name="Xu Q."/>
            <person name="Li N."/>
            <person name="Li G."/>
            <person name="Huang Y."/>
            <person name="Saxena R.K."/>
            <person name="Ji Y."/>
            <person name="Li M."/>
            <person name="Yan X."/>
            <person name="He Y."/>
            <person name="Liu Y."/>
            <person name="Wang X."/>
            <person name="Xiang C."/>
            <person name="Varshney R.K."/>
            <person name="Ding H."/>
            <person name="Gao S."/>
            <person name="Zong X."/>
        </authorList>
    </citation>
    <scope>NUCLEOTIDE SEQUENCE [LARGE SCALE GENOMIC DNA]</scope>
    <source>
        <strain evidence="6 7">cv. Zhongwan 6</strain>
    </source>
</reference>
<evidence type="ECO:0000256" key="2">
    <source>
        <dbReference type="ARBA" id="ARBA00023242"/>
    </source>
</evidence>
<gene>
    <name evidence="6" type="ORF">KIW84_054256</name>
</gene>
<keyword evidence="3" id="KW-0732">Signal</keyword>
<dbReference type="GO" id="GO:0005634">
    <property type="term" value="C:nucleus"/>
    <property type="evidence" value="ECO:0007669"/>
    <property type="project" value="UniProtKB-SubCell"/>
</dbReference>
<dbReference type="PROSITE" id="PS51294">
    <property type="entry name" value="HTH_MYB"/>
    <property type="match status" value="1"/>
</dbReference>
<dbReference type="AlphaFoldDB" id="A0A9D4WSM5"/>
<keyword evidence="2" id="KW-0539">Nucleus</keyword>
<proteinExistence type="predicted"/>
<protein>
    <submittedName>
        <fullName evidence="6">Uncharacterized protein</fullName>
    </submittedName>
</protein>
<evidence type="ECO:0000313" key="7">
    <source>
        <dbReference type="Proteomes" id="UP001058974"/>
    </source>
</evidence>
<feature type="domain" description="HTH myb-type" evidence="5">
    <location>
        <begin position="48"/>
        <end position="104"/>
    </location>
</feature>
<evidence type="ECO:0000256" key="3">
    <source>
        <dbReference type="SAM" id="SignalP"/>
    </source>
</evidence>
<dbReference type="Proteomes" id="UP001058974">
    <property type="component" value="Chromosome 5"/>
</dbReference>
<organism evidence="6 7">
    <name type="scientific">Pisum sativum</name>
    <name type="common">Garden pea</name>
    <name type="synonym">Lathyrus oleraceus</name>
    <dbReference type="NCBI Taxonomy" id="3888"/>
    <lineage>
        <taxon>Eukaryota</taxon>
        <taxon>Viridiplantae</taxon>
        <taxon>Streptophyta</taxon>
        <taxon>Embryophyta</taxon>
        <taxon>Tracheophyta</taxon>
        <taxon>Spermatophyta</taxon>
        <taxon>Magnoliopsida</taxon>
        <taxon>eudicotyledons</taxon>
        <taxon>Gunneridae</taxon>
        <taxon>Pentapetalae</taxon>
        <taxon>rosids</taxon>
        <taxon>fabids</taxon>
        <taxon>Fabales</taxon>
        <taxon>Fabaceae</taxon>
        <taxon>Papilionoideae</taxon>
        <taxon>50 kb inversion clade</taxon>
        <taxon>NPAAA clade</taxon>
        <taxon>Hologalegina</taxon>
        <taxon>IRL clade</taxon>
        <taxon>Fabeae</taxon>
        <taxon>Lathyrus</taxon>
    </lineage>
</organism>
<feature type="chain" id="PRO_5039196369" evidence="3">
    <location>
        <begin position="30"/>
        <end position="104"/>
    </location>
</feature>
<feature type="domain" description="Myb-like" evidence="4">
    <location>
        <begin position="48"/>
        <end position="103"/>
    </location>
</feature>
<dbReference type="PANTHER" id="PTHR46993">
    <property type="entry name" value="MYB TRANSCRIPTION FACTOR"/>
    <property type="match status" value="1"/>
</dbReference>
<evidence type="ECO:0000313" key="6">
    <source>
        <dbReference type="EMBL" id="KAI5408359.1"/>
    </source>
</evidence>
<comment type="subcellular location">
    <subcellularLocation>
        <location evidence="1">Nucleus</location>
    </subcellularLocation>
</comment>
<dbReference type="Pfam" id="PF00249">
    <property type="entry name" value="Myb_DNA-binding"/>
    <property type="match status" value="1"/>
</dbReference>
<dbReference type="CDD" id="cd11660">
    <property type="entry name" value="SANT_TRF"/>
    <property type="match status" value="1"/>
</dbReference>
<dbReference type="PANTHER" id="PTHR46993:SF6">
    <property type="entry name" value="MYB TRANSCRIPTION FACTOR"/>
    <property type="match status" value="1"/>
</dbReference>
<dbReference type="InterPro" id="IPR001005">
    <property type="entry name" value="SANT/Myb"/>
</dbReference>
<dbReference type="PROSITE" id="PS50090">
    <property type="entry name" value="MYB_LIKE"/>
    <property type="match status" value="1"/>
</dbReference>
<keyword evidence="7" id="KW-1185">Reference proteome</keyword>
<dbReference type="InterPro" id="IPR017930">
    <property type="entry name" value="Myb_dom"/>
</dbReference>
<dbReference type="EMBL" id="JAMSHJ010000005">
    <property type="protein sequence ID" value="KAI5408359.1"/>
    <property type="molecule type" value="Genomic_DNA"/>
</dbReference>
<accession>A0A9D4WSM5</accession>
<comment type="caution">
    <text evidence="6">The sequence shown here is derived from an EMBL/GenBank/DDBJ whole genome shotgun (WGS) entry which is preliminary data.</text>
</comment>
<evidence type="ECO:0000259" key="5">
    <source>
        <dbReference type="PROSITE" id="PS51294"/>
    </source>
</evidence>
<evidence type="ECO:0000256" key="1">
    <source>
        <dbReference type="ARBA" id="ARBA00004123"/>
    </source>
</evidence>
<dbReference type="InterPro" id="IPR009057">
    <property type="entry name" value="Homeodomain-like_sf"/>
</dbReference>
<dbReference type="SMART" id="SM00717">
    <property type="entry name" value="SANT"/>
    <property type="match status" value="1"/>
</dbReference>
<feature type="signal peptide" evidence="3">
    <location>
        <begin position="1"/>
        <end position="29"/>
    </location>
</feature>
<dbReference type="Gene3D" id="1.10.10.60">
    <property type="entry name" value="Homeodomain-like"/>
    <property type="match status" value="1"/>
</dbReference>